<proteinExistence type="inferred from homology"/>
<sequence>MMEQVNLDFDEDPIVKPSFTDSSLIWTDGMWLRFLLVTIFVLLGCISLIYMAEWYALVRIGAATGGEDYRKALALMEDQNTLKRFSSLAADLEKAEADLPNVLKNIWDGTLRDLTPMAVEKAMENVSGVVTERSVRRLKYIWSASPGRNRKLRLRGMAISLALKRHLGPEQTIFEDPGFSEADVAYLRGRGVVASSVNEHSMPTEESPPSEGEVDVFYAAHCNAALFNNLLWSHWSSSWLPKVIFVNDIQYYGISELEYLNAARDNFEHINLFDYYEPECDRVHSHGIHKVYAYFAKPEFIPKMSTKPSYYWTLTPSHLKSLSTGGLVEMEDHSQIEENIRKIREKFEEERFPSDVTSSLEKILQGRKVKRVVLVGVGWFACKYDFATRNFTGLQQLILALAMGKHFGVPVRCHELLMTEFERDYFNAIGVETPPHSDMSTPEEGLQDGEVAIFYMPRCARDLVNIVMWANRKQMRKIVFIENDFSFAEKDELFKEYKEKHWKAIGAYEKKAETIPMRNLNLDYPQLEGPFGYKGKLIVRTTNSPFQWTIITSYSGEELEGVSEEKPYVSFP</sequence>
<keyword evidence="2" id="KW-0812">Transmembrane</keyword>
<protein>
    <recommendedName>
        <fullName evidence="3">SRR1-like domain-containing protein</fullName>
    </recommendedName>
</protein>
<dbReference type="Pfam" id="PF07985">
    <property type="entry name" value="SRR1"/>
    <property type="match status" value="2"/>
</dbReference>
<evidence type="ECO:0000313" key="4">
    <source>
        <dbReference type="EMBL" id="KAK0413130.1"/>
    </source>
</evidence>
<comment type="caution">
    <text evidence="4">The sequence shown here is derived from an EMBL/GenBank/DDBJ whole genome shotgun (WGS) entry which is preliminary data.</text>
</comment>
<keyword evidence="5" id="KW-1185">Reference proteome</keyword>
<dbReference type="InterPro" id="IPR012942">
    <property type="entry name" value="SRR1-like"/>
</dbReference>
<accession>A0AA39HX93</accession>
<feature type="domain" description="SRR1-like" evidence="3">
    <location>
        <begin position="358"/>
        <end position="499"/>
    </location>
</feature>
<dbReference type="PANTHER" id="PTHR28626">
    <property type="entry name" value="SRR1-LIKE PROTEIN"/>
    <property type="match status" value="1"/>
</dbReference>
<dbReference type="GO" id="GO:0005634">
    <property type="term" value="C:nucleus"/>
    <property type="evidence" value="ECO:0007669"/>
    <property type="project" value="TreeGrafter"/>
</dbReference>
<comment type="similarity">
    <text evidence="1">Belongs to the SRR1 family.</text>
</comment>
<evidence type="ECO:0000313" key="5">
    <source>
        <dbReference type="Proteomes" id="UP001175271"/>
    </source>
</evidence>
<feature type="transmembrane region" description="Helical" evidence="2">
    <location>
        <begin position="30"/>
        <end position="50"/>
    </location>
</feature>
<dbReference type="EMBL" id="JAUCMV010000003">
    <property type="protein sequence ID" value="KAK0413130.1"/>
    <property type="molecule type" value="Genomic_DNA"/>
</dbReference>
<gene>
    <name evidence="4" type="ORF">QR680_006617</name>
</gene>
<feature type="domain" description="SRR1-like" evidence="3">
    <location>
        <begin position="158"/>
        <end position="271"/>
    </location>
</feature>
<evidence type="ECO:0000256" key="1">
    <source>
        <dbReference type="ARBA" id="ARBA00009856"/>
    </source>
</evidence>
<dbReference type="InterPro" id="IPR040044">
    <property type="entry name" value="SRR1L"/>
</dbReference>
<dbReference type="PANTHER" id="PTHR28626:SF3">
    <property type="entry name" value="SRR1-LIKE PROTEIN"/>
    <property type="match status" value="1"/>
</dbReference>
<dbReference type="Proteomes" id="UP001175271">
    <property type="component" value="Unassembled WGS sequence"/>
</dbReference>
<reference evidence="4" key="1">
    <citation type="submission" date="2023-06" db="EMBL/GenBank/DDBJ databases">
        <title>Genomic analysis of the entomopathogenic nematode Steinernema hermaphroditum.</title>
        <authorList>
            <person name="Schwarz E.M."/>
            <person name="Heppert J.K."/>
            <person name="Baniya A."/>
            <person name="Schwartz H.T."/>
            <person name="Tan C.-H."/>
            <person name="Antoshechkin I."/>
            <person name="Sternberg P.W."/>
            <person name="Goodrich-Blair H."/>
            <person name="Dillman A.R."/>
        </authorList>
    </citation>
    <scope>NUCLEOTIDE SEQUENCE</scope>
    <source>
        <strain evidence="4">PS9179</strain>
        <tissue evidence="4">Whole animal</tissue>
    </source>
</reference>
<evidence type="ECO:0000256" key="2">
    <source>
        <dbReference type="SAM" id="Phobius"/>
    </source>
</evidence>
<evidence type="ECO:0000259" key="3">
    <source>
        <dbReference type="Pfam" id="PF07985"/>
    </source>
</evidence>
<organism evidence="4 5">
    <name type="scientific">Steinernema hermaphroditum</name>
    <dbReference type="NCBI Taxonomy" id="289476"/>
    <lineage>
        <taxon>Eukaryota</taxon>
        <taxon>Metazoa</taxon>
        <taxon>Ecdysozoa</taxon>
        <taxon>Nematoda</taxon>
        <taxon>Chromadorea</taxon>
        <taxon>Rhabditida</taxon>
        <taxon>Tylenchina</taxon>
        <taxon>Panagrolaimomorpha</taxon>
        <taxon>Strongyloidoidea</taxon>
        <taxon>Steinernematidae</taxon>
        <taxon>Steinernema</taxon>
    </lineage>
</organism>
<keyword evidence="2" id="KW-1133">Transmembrane helix</keyword>
<name>A0AA39HX93_9BILA</name>
<keyword evidence="2" id="KW-0472">Membrane</keyword>
<dbReference type="GO" id="GO:0005737">
    <property type="term" value="C:cytoplasm"/>
    <property type="evidence" value="ECO:0007669"/>
    <property type="project" value="TreeGrafter"/>
</dbReference>
<dbReference type="AlphaFoldDB" id="A0AA39HX93"/>